<dbReference type="RefSeq" id="WP_323453717.1">
    <property type="nucleotide sequence ID" value="NZ_JAYFUI010000180.1"/>
</dbReference>
<dbReference type="SUPFAM" id="SSF53448">
    <property type="entry name" value="Nucleotide-diphospho-sugar transferases"/>
    <property type="match status" value="1"/>
</dbReference>
<dbReference type="EMBL" id="JAYFUI010000180">
    <property type="protein sequence ID" value="MEA5672921.1"/>
    <property type="molecule type" value="Genomic_DNA"/>
</dbReference>
<evidence type="ECO:0000313" key="3">
    <source>
        <dbReference type="Proteomes" id="UP001302573"/>
    </source>
</evidence>
<dbReference type="Pfam" id="PF04488">
    <property type="entry name" value="Gly_transf_sug"/>
    <property type="match status" value="1"/>
</dbReference>
<dbReference type="InterPro" id="IPR007577">
    <property type="entry name" value="GlycoTrfase_DXD_sugar-bd_CS"/>
</dbReference>
<keyword evidence="3" id="KW-1185">Reference proteome</keyword>
<dbReference type="Proteomes" id="UP001302573">
    <property type="component" value="Unassembled WGS sequence"/>
</dbReference>
<sequence>MSKPLPQAFVGSKGIQHVQQTATLIPTPARSASTRIRTWARQHGHELDPDTTQAVTLHCRYVDGRGWLAKIAEQMSMTQALLVNWQDRSISELVSQALEKLTRPSTAAEMAALLLDMLPRQRHMPLRTALAHGSLSIVEELPAAGLLTDTDVHIEFHGLFLPGTPQRFDAGSYLQLDAEAFQAFIWQLDFKNVFKQELEAFWQTSQERYALSARIAFLAACNRQVLLGRLSEQARSLAWRSAGVERIATSKRLADNAVQARLLNFYGYCSSDILCLSDRVTGLTLLYIPGSEHPLHEFADTTSMARWLAGCCRQPSLRSALLYHFRAEDVDDGPFLAGLGNALRKLGTRAVLTLPMPPSGMQKVVEYWDPAIYVNYKADTYSPLLEHDLFRAVAQAQRRRSLADAEYLITSDRQLSKATWRSYFYQSMNLLAPLLLVAPELIPLLVLGSAVQFGLGLDQALNDNDPQARSEGIQQAVFGALGAAPGLVQGAKAGRSLFSRASSGFIKPRRINGQIGYPLSPIRPPRLPEQAAAPFFEDLTPAAPLPAPAPLAGDDILRSRSFSGDDTLFGQIGDSHSELVYDAEQDAFLRQRTLDSDRTGYIVDPSALASGSSRALVPANTFERSVTSASRTATLRALGIDLPLPVDFAALGRAPGIAIPKQIFSLWVGDQPIGQLYLETLDHNLQALEHSEYQLRLYLSNASPAAHAENMALLASRIDKGLQVSTLEHQTFYHTFRDSEYFEQYQAAIDGNGGVACNFSSASDILRYRILHAEGGLYLDLDDQLLTEPSASGARASIDRVPLVTPLYNLLLNSPVSNADLGMYTHYNTSMIGSRPFNPLLNQISDEILYRYRTQEGATAFYTSPRPDPLGNPAGLRAYSHQLNQLTGPGVLNAVIERNLPELNTLRNATEVFNLPAINHQALFDLADYQQARERLVPLERVADMGNANSWKFGSTAGQG</sequence>
<name>A0ABU5VHS5_9PSED</name>
<comment type="caution">
    <text evidence="2">The sequence shown here is derived from an EMBL/GenBank/DDBJ whole genome shotgun (WGS) entry which is preliminary data.</text>
</comment>
<organism evidence="2 3">
    <name type="scientific">Pseudomonas machongensis</name>
    <dbReference type="NCBI Taxonomy" id="3110229"/>
    <lineage>
        <taxon>Bacteria</taxon>
        <taxon>Pseudomonadati</taxon>
        <taxon>Pseudomonadota</taxon>
        <taxon>Gammaproteobacteria</taxon>
        <taxon>Pseudomonadales</taxon>
        <taxon>Pseudomonadaceae</taxon>
        <taxon>Pseudomonas</taxon>
    </lineage>
</organism>
<reference evidence="2 3" key="1">
    <citation type="submission" date="2023-12" db="EMBL/GenBank/DDBJ databases">
        <title>Pseudomonas machongensis sp. nov., isolated from wilted pepper plants (Capsicum annuum).</title>
        <authorList>
            <person name="Qiu M."/>
            <person name="Li Y."/>
            <person name="Liu Q."/>
            <person name="Zhang X."/>
            <person name="Huang Y."/>
            <person name="Guo R."/>
            <person name="Hu M."/>
            <person name="Zhou J."/>
            <person name="Zhou X."/>
        </authorList>
    </citation>
    <scope>NUCLEOTIDE SEQUENCE [LARGE SCALE GENOMIC DNA]</scope>
    <source>
        <strain evidence="2 3">MH2</strain>
    </source>
</reference>
<evidence type="ECO:0000313" key="2">
    <source>
        <dbReference type="EMBL" id="MEA5672921.1"/>
    </source>
</evidence>
<feature type="domain" description="Dermonecrotic toxin N-terminal" evidence="1">
    <location>
        <begin position="25"/>
        <end position="326"/>
    </location>
</feature>
<dbReference type="InterPro" id="IPR029044">
    <property type="entry name" value="Nucleotide-diphossugar_trans"/>
</dbReference>
<gene>
    <name evidence="2" type="ORF">VA602_16455</name>
</gene>
<protein>
    <submittedName>
        <fullName evidence="2">Glycosyltransferase</fullName>
    </submittedName>
</protein>
<dbReference type="InterPro" id="IPR046673">
    <property type="entry name" value="ToxA_N"/>
</dbReference>
<accession>A0ABU5VHS5</accession>
<dbReference type="Gene3D" id="3.90.550.20">
    <property type="match status" value="1"/>
</dbReference>
<evidence type="ECO:0000259" key="1">
    <source>
        <dbReference type="Pfam" id="PF20178"/>
    </source>
</evidence>
<dbReference type="Pfam" id="PF20178">
    <property type="entry name" value="ToxA_N"/>
    <property type="match status" value="1"/>
</dbReference>
<proteinExistence type="predicted"/>